<name>A0ABT1I872_9PSEU</name>
<keyword evidence="2" id="KW-1185">Reference proteome</keyword>
<proteinExistence type="predicted"/>
<dbReference type="EMBL" id="JAMTCO010000003">
    <property type="protein sequence ID" value="MCP2268817.1"/>
    <property type="molecule type" value="Genomic_DNA"/>
</dbReference>
<reference evidence="1 2" key="1">
    <citation type="submission" date="2022-06" db="EMBL/GenBank/DDBJ databases">
        <title>Genomic Encyclopedia of Archaeal and Bacterial Type Strains, Phase II (KMG-II): from individual species to whole genera.</title>
        <authorList>
            <person name="Goeker M."/>
        </authorList>
    </citation>
    <scope>NUCLEOTIDE SEQUENCE [LARGE SCALE GENOMIC DNA]</scope>
    <source>
        <strain evidence="1 2">DSM 44255</strain>
    </source>
</reference>
<comment type="caution">
    <text evidence="1">The sequence shown here is derived from an EMBL/GenBank/DDBJ whole genome shotgun (WGS) entry which is preliminary data.</text>
</comment>
<evidence type="ECO:0000313" key="1">
    <source>
        <dbReference type="EMBL" id="MCP2268817.1"/>
    </source>
</evidence>
<accession>A0ABT1I872</accession>
<evidence type="ECO:0000313" key="2">
    <source>
        <dbReference type="Proteomes" id="UP001205185"/>
    </source>
</evidence>
<protein>
    <submittedName>
        <fullName evidence="1">Uncharacterized protein</fullName>
    </submittedName>
</protein>
<dbReference type="Proteomes" id="UP001205185">
    <property type="component" value="Unassembled WGS sequence"/>
</dbReference>
<organism evidence="1 2">
    <name type="scientific">Actinokineospora diospyrosa</name>
    <dbReference type="NCBI Taxonomy" id="103728"/>
    <lineage>
        <taxon>Bacteria</taxon>
        <taxon>Bacillati</taxon>
        <taxon>Actinomycetota</taxon>
        <taxon>Actinomycetes</taxon>
        <taxon>Pseudonocardiales</taxon>
        <taxon>Pseudonocardiaceae</taxon>
        <taxon>Actinokineospora</taxon>
    </lineage>
</organism>
<sequence length="124" mass="13808">MWSTVDEHLFENRVRVSAMYDNRPPDMAVRYRVSNIGERVAILPATCKVGTHSLARVGYRAQASEQEGVVRVSCNACNEDVDVDHFWALTLVGVPPARVELDDQPYADVVPVMVDPRGRAARTP</sequence>
<gene>
    <name evidence="1" type="ORF">LV75_001304</name>
</gene>